<dbReference type="CDD" id="cd01562">
    <property type="entry name" value="Thr-dehyd"/>
    <property type="match status" value="1"/>
</dbReference>
<dbReference type="GO" id="GO:0006565">
    <property type="term" value="P:L-serine catabolic process"/>
    <property type="evidence" value="ECO:0007669"/>
    <property type="project" value="TreeGrafter"/>
</dbReference>
<comment type="cofactor">
    <cofactor evidence="1">
        <name>pyridoxal 5'-phosphate</name>
        <dbReference type="ChEBI" id="CHEBI:597326"/>
    </cofactor>
</comment>
<dbReference type="PANTHER" id="PTHR48078:SF6">
    <property type="entry name" value="L-THREONINE DEHYDRATASE CATABOLIC TDCB"/>
    <property type="match status" value="1"/>
</dbReference>
<dbReference type="InterPro" id="IPR002912">
    <property type="entry name" value="ACT_dom"/>
</dbReference>
<name>D2VUI3_NAEGR</name>
<dbReference type="CDD" id="cd04886">
    <property type="entry name" value="ACT_ThrD-II-like"/>
    <property type="match status" value="1"/>
</dbReference>
<organism evidence="7">
    <name type="scientific">Naegleria gruberi</name>
    <name type="common">Amoeba</name>
    <dbReference type="NCBI Taxonomy" id="5762"/>
    <lineage>
        <taxon>Eukaryota</taxon>
        <taxon>Discoba</taxon>
        <taxon>Heterolobosea</taxon>
        <taxon>Tetramitia</taxon>
        <taxon>Eutetramitia</taxon>
        <taxon>Vahlkampfiidae</taxon>
        <taxon>Naegleria</taxon>
    </lineage>
</organism>
<dbReference type="GO" id="GO:0004794">
    <property type="term" value="F:threonine deaminase activity"/>
    <property type="evidence" value="ECO:0007669"/>
    <property type="project" value="TreeGrafter"/>
</dbReference>
<dbReference type="EMBL" id="GG738899">
    <property type="protein sequence ID" value="EFC39454.1"/>
    <property type="molecule type" value="Genomic_DNA"/>
</dbReference>
<dbReference type="PANTHER" id="PTHR48078">
    <property type="entry name" value="THREONINE DEHYDRATASE, MITOCHONDRIAL-RELATED"/>
    <property type="match status" value="1"/>
</dbReference>
<evidence type="ECO:0000259" key="5">
    <source>
        <dbReference type="PROSITE" id="PS51671"/>
    </source>
</evidence>
<dbReference type="FunFam" id="3.40.50.1100:FF:000007">
    <property type="entry name" value="L-threonine dehydratase catabolic TdcB"/>
    <property type="match status" value="1"/>
</dbReference>
<comment type="similarity">
    <text evidence="2">Belongs to the serine/threonine dehydratase family.</text>
</comment>
<keyword evidence="4" id="KW-0456">Lyase</keyword>
<evidence type="ECO:0000256" key="1">
    <source>
        <dbReference type="ARBA" id="ARBA00001933"/>
    </source>
</evidence>
<dbReference type="Proteomes" id="UP000006671">
    <property type="component" value="Unassembled WGS sequence"/>
</dbReference>
<dbReference type="eggNOG" id="KOG1250">
    <property type="taxonomic scope" value="Eukaryota"/>
</dbReference>
<dbReference type="AlphaFoldDB" id="D2VUI3"/>
<keyword evidence="7" id="KW-1185">Reference proteome</keyword>
<dbReference type="SUPFAM" id="SSF53686">
    <property type="entry name" value="Tryptophan synthase beta subunit-like PLP-dependent enzymes"/>
    <property type="match status" value="1"/>
</dbReference>
<evidence type="ECO:0000256" key="2">
    <source>
        <dbReference type="ARBA" id="ARBA00010869"/>
    </source>
</evidence>
<proteinExistence type="inferred from homology"/>
<keyword evidence="3" id="KW-0663">Pyridoxal phosphate</keyword>
<accession>D2VUI3</accession>
<protein>
    <submittedName>
        <fullName evidence="6">Predicted protein</fullName>
    </submittedName>
</protein>
<dbReference type="VEuPathDB" id="AmoebaDB:NAEGRDRAFT_52358"/>
<dbReference type="STRING" id="5762.D2VUI3"/>
<dbReference type="GO" id="GO:0009097">
    <property type="term" value="P:isoleucine biosynthetic process"/>
    <property type="evidence" value="ECO:0007669"/>
    <property type="project" value="TreeGrafter"/>
</dbReference>
<dbReference type="Pfam" id="PF00291">
    <property type="entry name" value="PALP"/>
    <property type="match status" value="2"/>
</dbReference>
<dbReference type="PROSITE" id="PS51671">
    <property type="entry name" value="ACT"/>
    <property type="match status" value="1"/>
</dbReference>
<dbReference type="OrthoDB" id="4418812at2759"/>
<dbReference type="GO" id="GO:0003941">
    <property type="term" value="F:L-serine ammonia-lyase activity"/>
    <property type="evidence" value="ECO:0007669"/>
    <property type="project" value="TreeGrafter"/>
</dbReference>
<dbReference type="InterPro" id="IPR036052">
    <property type="entry name" value="TrpB-like_PALP_sf"/>
</dbReference>
<feature type="domain" description="ACT" evidence="5">
    <location>
        <begin position="408"/>
        <end position="485"/>
    </location>
</feature>
<evidence type="ECO:0000313" key="7">
    <source>
        <dbReference type="Proteomes" id="UP000006671"/>
    </source>
</evidence>
<dbReference type="InterPro" id="IPR050147">
    <property type="entry name" value="Ser/Thr_Dehydratase"/>
</dbReference>
<sequence length="485" mass="52981">MMMMNQKRISAVRSLMKNVNGKNSIIMMNKCSNMMLMKNNYHSSLYQSMKVVHPVEIAATPENKDTSLPTAEEIQFVAPIEDGGLSSTAHVSFYDIEEAFARIKPLLPPTPLQESAVLTQEIFGQQKNVLHPRKVFLKYENKHMTGSFKERGAINKLAALDTEQRKRGVVASSAGNHPLSKVAGTKRYGAEVVLFGESVDDAYQEALRIKEAENRVLVHPFNDDAIIAGQGTLGLELLEQSPYIDTIVCPIGGGGLISGVAIACKTVNPKIKVYGVQTENVPSMVTAKKNRKSTTVPFHATIADGIAVRRIGDLTFPIIDQFVDDIVTVTESEIAHAVLVLLEREKTLVEGAGATPVAALLSGKLEEVTKTSSGSHRVCCILSGGNMDVGTVRDIIDRGLAQSGRLVRLRTVVPDVPGQLAKVLTLLGELKVNIREVDHERNYNVPVGYTGTVITCQTRGFEHIENVKNSLIQHGFSFEMIQCHD</sequence>
<evidence type="ECO:0000256" key="4">
    <source>
        <dbReference type="ARBA" id="ARBA00023239"/>
    </source>
</evidence>
<dbReference type="InParanoid" id="D2VUI3"/>
<dbReference type="KEGG" id="ngr:NAEGRDRAFT_52358"/>
<reference evidence="6 7" key="1">
    <citation type="journal article" date="2010" name="Cell">
        <title>The genome of Naegleria gruberi illuminates early eukaryotic versatility.</title>
        <authorList>
            <person name="Fritz-Laylin L.K."/>
            <person name="Prochnik S.E."/>
            <person name="Ginger M.L."/>
            <person name="Dacks J.B."/>
            <person name="Carpenter M.L."/>
            <person name="Field M.C."/>
            <person name="Kuo A."/>
            <person name="Paredez A."/>
            <person name="Chapman J."/>
            <person name="Pham J."/>
            <person name="Shu S."/>
            <person name="Neupane R."/>
            <person name="Cipriano M."/>
            <person name="Mancuso J."/>
            <person name="Tu H."/>
            <person name="Salamov A."/>
            <person name="Lindquist E."/>
            <person name="Shapiro H."/>
            <person name="Lucas S."/>
            <person name="Grigoriev I.V."/>
            <person name="Cande W.Z."/>
            <person name="Fulton C."/>
            <person name="Rokhsar D.S."/>
            <person name="Dawson S.C."/>
        </authorList>
    </citation>
    <scope>NUCLEOTIDE SEQUENCE [LARGE SCALE GENOMIC DNA]</scope>
    <source>
        <strain evidence="6 7">NEG-M</strain>
    </source>
</reference>
<dbReference type="InterPro" id="IPR044561">
    <property type="entry name" value="ACT_ThrD-II-like"/>
</dbReference>
<dbReference type="InterPro" id="IPR001926">
    <property type="entry name" value="TrpB-like_PALP"/>
</dbReference>
<dbReference type="Gene3D" id="3.40.50.1100">
    <property type="match status" value="2"/>
</dbReference>
<dbReference type="OMA" id="HFGVHGV"/>
<dbReference type="Pfam" id="PF01842">
    <property type="entry name" value="ACT"/>
    <property type="match status" value="1"/>
</dbReference>
<gene>
    <name evidence="6" type="ORF">NAEGRDRAFT_52358</name>
</gene>
<dbReference type="RefSeq" id="XP_002672198.1">
    <property type="nucleotide sequence ID" value="XM_002672152.1"/>
</dbReference>
<dbReference type="GO" id="GO:0006567">
    <property type="term" value="P:L-threonine catabolic process"/>
    <property type="evidence" value="ECO:0007669"/>
    <property type="project" value="TreeGrafter"/>
</dbReference>
<evidence type="ECO:0000313" key="6">
    <source>
        <dbReference type="EMBL" id="EFC39454.1"/>
    </source>
</evidence>
<dbReference type="FunCoup" id="D2VUI3">
    <property type="interactions" value="125"/>
</dbReference>
<dbReference type="GeneID" id="8850882"/>
<evidence type="ECO:0000256" key="3">
    <source>
        <dbReference type="ARBA" id="ARBA00022898"/>
    </source>
</evidence>